<organism evidence="8 9">
    <name type="scientific">Clonostachys rhizophaga</name>
    <dbReference type="NCBI Taxonomy" id="160324"/>
    <lineage>
        <taxon>Eukaryota</taxon>
        <taxon>Fungi</taxon>
        <taxon>Dikarya</taxon>
        <taxon>Ascomycota</taxon>
        <taxon>Pezizomycotina</taxon>
        <taxon>Sordariomycetes</taxon>
        <taxon>Hypocreomycetidae</taxon>
        <taxon>Hypocreales</taxon>
        <taxon>Bionectriaceae</taxon>
        <taxon>Clonostachys</taxon>
    </lineage>
</organism>
<dbReference type="GO" id="GO:0016020">
    <property type="term" value="C:membrane"/>
    <property type="evidence" value="ECO:0007669"/>
    <property type="project" value="UniProtKB-SubCell"/>
</dbReference>
<feature type="transmembrane region" description="Helical" evidence="6">
    <location>
        <begin position="243"/>
        <end position="263"/>
    </location>
</feature>
<dbReference type="InterPro" id="IPR020846">
    <property type="entry name" value="MFS_dom"/>
</dbReference>
<evidence type="ECO:0000256" key="1">
    <source>
        <dbReference type="ARBA" id="ARBA00004141"/>
    </source>
</evidence>
<keyword evidence="9" id="KW-1185">Reference proteome</keyword>
<dbReference type="Pfam" id="PF00083">
    <property type="entry name" value="Sugar_tr"/>
    <property type="match status" value="1"/>
</dbReference>
<dbReference type="PROSITE" id="PS00217">
    <property type="entry name" value="SUGAR_TRANSPORT_2"/>
    <property type="match status" value="1"/>
</dbReference>
<dbReference type="PANTHER" id="PTHR48022:SF15">
    <property type="entry name" value="ALPHA-GLUCOSIDE TRANSPORTER, PUTATIVE (AFU_ORTHOLOGUE AFUA_5G00500)-RELATED"/>
    <property type="match status" value="1"/>
</dbReference>
<accession>A0A9N9VC99</accession>
<feature type="transmembrane region" description="Helical" evidence="6">
    <location>
        <begin position="455"/>
        <end position="477"/>
    </location>
</feature>
<evidence type="ECO:0000256" key="2">
    <source>
        <dbReference type="ARBA" id="ARBA00010992"/>
    </source>
</evidence>
<dbReference type="InterPro" id="IPR005829">
    <property type="entry name" value="Sugar_transporter_CS"/>
</dbReference>
<feature type="transmembrane region" description="Helical" evidence="6">
    <location>
        <begin position="417"/>
        <end position="443"/>
    </location>
</feature>
<sequence>MAAINDTAAKNGKRDVSSYHVEQDADADGDLKHTDAAIDAATKGQALTGYEHLSLWETAKMFKICAACCFAAAFSGGNDGYQIGINASIIVNKGFIEQFATAVDAKGKKYHTSPILSGWSSIMSVGQVIGTVSISFVLNRFGRKAAMYWIWIVLVASVLAESLSRTWQVWLIGKLLAGIGVGSLQATLPTYIAEISPDRIRGALCMLYQFWWTVGSFFAQIALREIDVKTPMNWLTPVYTQWGQIGVMAIIFLVIPETPQWCVARGREEQAKKCIRTLHWDIPNYDVDRHYRRLVLLLDHEKQVAEEQRRQHWWAIFTGTDGRRTFISLWPSLAQQFIGLKLFGTFATYFFQQAGVGDPFTIKCITTSIKIATVLVAISATDTIGRRLMACGATTLSWVCCIVVGILGVVPDNSARTYVFVASACLWNVGMVAVGAASSASLGEISSQRLRPYTAGFAMGSSCVVGIIMDVLVPYMVNSNQWNWSLKTGWFYAGLGLIGTVVMWLMFPETKGRSAAELDELFESKTKAWKFKSTKTATQRLTQEQA</sequence>
<protein>
    <recommendedName>
        <fullName evidence="7">Major facilitator superfamily (MFS) profile domain-containing protein</fullName>
    </recommendedName>
</protein>
<feature type="transmembrane region" description="Helical" evidence="6">
    <location>
        <begin position="489"/>
        <end position="507"/>
    </location>
</feature>
<dbReference type="GO" id="GO:0005351">
    <property type="term" value="F:carbohydrate:proton symporter activity"/>
    <property type="evidence" value="ECO:0007669"/>
    <property type="project" value="TreeGrafter"/>
</dbReference>
<dbReference type="InterPro" id="IPR005828">
    <property type="entry name" value="MFS_sugar_transport-like"/>
</dbReference>
<proteinExistence type="inferred from homology"/>
<keyword evidence="4 6" id="KW-1133">Transmembrane helix</keyword>
<evidence type="ECO:0000259" key="7">
    <source>
        <dbReference type="PROSITE" id="PS50850"/>
    </source>
</evidence>
<dbReference type="InterPro" id="IPR050360">
    <property type="entry name" value="MFS_Sugar_Transporters"/>
</dbReference>
<dbReference type="Gene3D" id="1.20.1250.20">
    <property type="entry name" value="MFS general substrate transporter like domains"/>
    <property type="match status" value="1"/>
</dbReference>
<dbReference type="Proteomes" id="UP000696573">
    <property type="component" value="Unassembled WGS sequence"/>
</dbReference>
<dbReference type="InterPro" id="IPR036259">
    <property type="entry name" value="MFS_trans_sf"/>
</dbReference>
<comment type="similarity">
    <text evidence="2">Belongs to the major facilitator superfamily. Sugar transporter (TC 2.A.1.1) family.</text>
</comment>
<dbReference type="EMBL" id="CABFNQ020000627">
    <property type="protein sequence ID" value="CAH0020129.1"/>
    <property type="molecule type" value="Genomic_DNA"/>
</dbReference>
<feature type="domain" description="Major facilitator superfamily (MFS) profile" evidence="7">
    <location>
        <begin position="68"/>
        <end position="511"/>
    </location>
</feature>
<dbReference type="SUPFAM" id="SSF103473">
    <property type="entry name" value="MFS general substrate transporter"/>
    <property type="match status" value="1"/>
</dbReference>
<dbReference type="OrthoDB" id="2544694at2759"/>
<keyword evidence="5 6" id="KW-0472">Membrane</keyword>
<keyword evidence="3 6" id="KW-0812">Transmembrane</keyword>
<comment type="caution">
    <text evidence="8">The sequence shown here is derived from an EMBL/GenBank/DDBJ whole genome shotgun (WGS) entry which is preliminary data.</text>
</comment>
<gene>
    <name evidence="8" type="ORF">CRHIZ90672A_00019039</name>
</gene>
<reference evidence="8" key="1">
    <citation type="submission" date="2021-10" db="EMBL/GenBank/DDBJ databases">
        <authorList>
            <person name="Piombo E."/>
        </authorList>
    </citation>
    <scope>NUCLEOTIDE SEQUENCE</scope>
</reference>
<evidence type="ECO:0000256" key="6">
    <source>
        <dbReference type="SAM" id="Phobius"/>
    </source>
</evidence>
<feature type="transmembrane region" description="Helical" evidence="6">
    <location>
        <begin position="116"/>
        <end position="138"/>
    </location>
</feature>
<feature type="transmembrane region" description="Helical" evidence="6">
    <location>
        <begin position="388"/>
        <end position="411"/>
    </location>
</feature>
<dbReference type="AlphaFoldDB" id="A0A9N9VC99"/>
<evidence type="ECO:0000313" key="8">
    <source>
        <dbReference type="EMBL" id="CAH0020129.1"/>
    </source>
</evidence>
<feature type="transmembrane region" description="Helical" evidence="6">
    <location>
        <begin position="145"/>
        <end position="163"/>
    </location>
</feature>
<feature type="transmembrane region" description="Helical" evidence="6">
    <location>
        <begin position="204"/>
        <end position="223"/>
    </location>
</feature>
<dbReference type="PROSITE" id="PS50850">
    <property type="entry name" value="MFS"/>
    <property type="match status" value="1"/>
</dbReference>
<name>A0A9N9VC99_9HYPO</name>
<evidence type="ECO:0000313" key="9">
    <source>
        <dbReference type="Proteomes" id="UP000696573"/>
    </source>
</evidence>
<comment type="subcellular location">
    <subcellularLocation>
        <location evidence="1">Membrane</location>
        <topology evidence="1">Multi-pass membrane protein</topology>
    </subcellularLocation>
</comment>
<evidence type="ECO:0000256" key="3">
    <source>
        <dbReference type="ARBA" id="ARBA00022692"/>
    </source>
</evidence>
<dbReference type="PANTHER" id="PTHR48022">
    <property type="entry name" value="PLASTIDIC GLUCOSE TRANSPORTER 4"/>
    <property type="match status" value="1"/>
</dbReference>
<evidence type="ECO:0000256" key="5">
    <source>
        <dbReference type="ARBA" id="ARBA00023136"/>
    </source>
</evidence>
<evidence type="ECO:0000256" key="4">
    <source>
        <dbReference type="ARBA" id="ARBA00022989"/>
    </source>
</evidence>